<evidence type="ECO:0000256" key="6">
    <source>
        <dbReference type="ARBA" id="ARBA00023015"/>
    </source>
</evidence>
<evidence type="ECO:0000256" key="3">
    <source>
        <dbReference type="ARBA" id="ARBA00022491"/>
    </source>
</evidence>
<evidence type="ECO:0000256" key="4">
    <source>
        <dbReference type="ARBA" id="ARBA00022801"/>
    </source>
</evidence>
<evidence type="ECO:0000256" key="5">
    <source>
        <dbReference type="ARBA" id="ARBA00022853"/>
    </source>
</evidence>
<keyword evidence="10" id="KW-1185">Reference proteome</keyword>
<protein>
    <recommendedName>
        <fullName evidence="2">histone deacetylase</fullName>
        <ecNumber evidence="2">3.5.1.98</ecNumber>
    </recommendedName>
</protein>
<dbReference type="Proteomes" id="UP000288216">
    <property type="component" value="Unassembled WGS sequence"/>
</dbReference>
<evidence type="ECO:0000256" key="8">
    <source>
        <dbReference type="ARBA" id="ARBA00023242"/>
    </source>
</evidence>
<dbReference type="PANTHER" id="PTHR10625:SF5">
    <property type="entry name" value="HISTONE DEACETYLASE"/>
    <property type="match status" value="1"/>
</dbReference>
<name>A0A401NK68_SCYTO</name>
<dbReference type="SUPFAM" id="SSF52768">
    <property type="entry name" value="Arginase/deacetylase"/>
    <property type="match status" value="1"/>
</dbReference>
<keyword evidence="3" id="KW-0678">Repressor</keyword>
<proteinExistence type="predicted"/>
<keyword evidence="4" id="KW-0378">Hydrolase</keyword>
<feature type="non-terminal residue" evidence="9">
    <location>
        <position position="1"/>
    </location>
</feature>
<dbReference type="InterPro" id="IPR037138">
    <property type="entry name" value="His_deacetylse_dom_sf"/>
</dbReference>
<evidence type="ECO:0000313" key="10">
    <source>
        <dbReference type="Proteomes" id="UP000288216"/>
    </source>
</evidence>
<dbReference type="EMBL" id="BFAA01006369">
    <property type="protein sequence ID" value="GCB61239.1"/>
    <property type="molecule type" value="Genomic_DNA"/>
</dbReference>
<evidence type="ECO:0000256" key="1">
    <source>
        <dbReference type="ARBA" id="ARBA00004123"/>
    </source>
</evidence>
<dbReference type="InterPro" id="IPR023696">
    <property type="entry name" value="Ureohydrolase_dom_sf"/>
</dbReference>
<reference evidence="9 10" key="1">
    <citation type="journal article" date="2018" name="Nat. Ecol. Evol.">
        <title>Shark genomes provide insights into elasmobranch evolution and the origin of vertebrates.</title>
        <authorList>
            <person name="Hara Y"/>
            <person name="Yamaguchi K"/>
            <person name="Onimaru K"/>
            <person name="Kadota M"/>
            <person name="Koyanagi M"/>
            <person name="Keeley SD"/>
            <person name="Tatsumi K"/>
            <person name="Tanaka K"/>
            <person name="Motone F"/>
            <person name="Kageyama Y"/>
            <person name="Nozu R"/>
            <person name="Adachi N"/>
            <person name="Nishimura O"/>
            <person name="Nakagawa R"/>
            <person name="Tanegashima C"/>
            <person name="Kiyatake I"/>
            <person name="Matsumoto R"/>
            <person name="Murakumo K"/>
            <person name="Nishida K"/>
            <person name="Terakita A"/>
            <person name="Kuratani S"/>
            <person name="Sato K"/>
            <person name="Hyodo S Kuraku.S."/>
        </authorList>
    </citation>
    <scope>NUCLEOTIDE SEQUENCE [LARGE SCALE GENOMIC DNA]</scope>
</reference>
<dbReference type="AlphaFoldDB" id="A0A401NK68"/>
<dbReference type="OrthoDB" id="5232919at2759"/>
<dbReference type="GO" id="GO:0000118">
    <property type="term" value="C:histone deacetylase complex"/>
    <property type="evidence" value="ECO:0007669"/>
    <property type="project" value="TreeGrafter"/>
</dbReference>
<dbReference type="STRING" id="75743.A0A401NK68"/>
<sequence>FQYLTKELMSLAKGRVILALEGGHNMTAICDASEACFNALLGNELEPLPQEVQLQKPNANAVASLEKTIEIQRKYWKSVQQYASEVDWSLKDAQNLERKETETVTAMASLSVDTKQRHSESRLAIT</sequence>
<evidence type="ECO:0000313" key="9">
    <source>
        <dbReference type="EMBL" id="GCB61239.1"/>
    </source>
</evidence>
<dbReference type="GO" id="GO:0040029">
    <property type="term" value="P:epigenetic regulation of gene expression"/>
    <property type="evidence" value="ECO:0007669"/>
    <property type="project" value="TreeGrafter"/>
</dbReference>
<evidence type="ECO:0000256" key="2">
    <source>
        <dbReference type="ARBA" id="ARBA00012111"/>
    </source>
</evidence>
<keyword evidence="6" id="KW-0805">Transcription regulation</keyword>
<dbReference type="PANTHER" id="PTHR10625">
    <property type="entry name" value="HISTONE DEACETYLASE HDAC1-RELATED"/>
    <property type="match status" value="1"/>
</dbReference>
<comment type="caution">
    <text evidence="9">The sequence shown here is derived from an EMBL/GenBank/DDBJ whole genome shotgun (WGS) entry which is preliminary data.</text>
</comment>
<evidence type="ECO:0000256" key="7">
    <source>
        <dbReference type="ARBA" id="ARBA00023163"/>
    </source>
</evidence>
<keyword evidence="7" id="KW-0804">Transcription</keyword>
<dbReference type="OMA" id="ICDCSHE"/>
<keyword evidence="8" id="KW-0539">Nucleus</keyword>
<dbReference type="EC" id="3.5.1.98" evidence="2"/>
<comment type="subcellular location">
    <subcellularLocation>
        <location evidence="1">Nucleus</location>
    </subcellularLocation>
</comment>
<accession>A0A401NK68</accession>
<dbReference type="GO" id="GO:0141221">
    <property type="term" value="F:histone deacetylase activity, hydrolytic mechanism"/>
    <property type="evidence" value="ECO:0007669"/>
    <property type="project" value="UniProtKB-EC"/>
</dbReference>
<dbReference type="Gene3D" id="3.40.800.20">
    <property type="entry name" value="Histone deacetylase domain"/>
    <property type="match status" value="1"/>
</dbReference>
<organism evidence="9 10">
    <name type="scientific">Scyliorhinus torazame</name>
    <name type="common">Cloudy catshark</name>
    <name type="synonym">Catulus torazame</name>
    <dbReference type="NCBI Taxonomy" id="75743"/>
    <lineage>
        <taxon>Eukaryota</taxon>
        <taxon>Metazoa</taxon>
        <taxon>Chordata</taxon>
        <taxon>Craniata</taxon>
        <taxon>Vertebrata</taxon>
        <taxon>Chondrichthyes</taxon>
        <taxon>Elasmobranchii</taxon>
        <taxon>Galeomorphii</taxon>
        <taxon>Galeoidea</taxon>
        <taxon>Carcharhiniformes</taxon>
        <taxon>Scyliorhinidae</taxon>
        <taxon>Scyliorhinus</taxon>
    </lineage>
</organism>
<keyword evidence="5" id="KW-0156">Chromatin regulator</keyword>
<gene>
    <name evidence="9" type="ORF">scyTo_0012879</name>
</gene>